<dbReference type="GO" id="GO:0016757">
    <property type="term" value="F:glycosyltransferase activity"/>
    <property type="evidence" value="ECO:0007669"/>
    <property type="project" value="InterPro"/>
</dbReference>
<evidence type="ECO:0000256" key="1">
    <source>
        <dbReference type="ARBA" id="ARBA00022679"/>
    </source>
</evidence>
<sequence>MNQKPNDVIVSAGHKNFHMLFTASEMHKRGRLSQVICGAYPTALEKELLNSWPLKYSRKLNRFINRTEKLPLDKVSQSRYSEILSSLSGLLSKFGLDKEEINVRAFKIYGKKSEKIVQKAALKGAKIYHYRAGFGQSSVSLAKKLDMKTICDHSIVHPSLLKPLIDLKGKFPDVLPDRPSGIWGAVLDDIEQADLVVVNSDFVAETFKYMGFDASRINVVYQGVEDKFFNVLPKNREYYTENINRPIRLLFAGGIIARKGVDEISSALKEVTSNNIELHLAGSLPDDSKQRYSELLADSRVSYHGVLSQKEIAKLMSESDIFLFPSRAEGSARVIFESMAAGCAVICTKNSGSIVKDGINGTIIPINNQEKLIEALNDVLSNPLKYSEFGKSNKKLISKSYTQSNYGDGFEKFYSQVIKN</sequence>
<protein>
    <submittedName>
        <fullName evidence="3">Glycosyltransferase involved in cell wall biosynthesis</fullName>
    </submittedName>
</protein>
<dbReference type="PANTHER" id="PTHR46401:SF2">
    <property type="entry name" value="GLYCOSYLTRANSFERASE WBBK-RELATED"/>
    <property type="match status" value="1"/>
</dbReference>
<dbReference type="CDD" id="cd03801">
    <property type="entry name" value="GT4_PimA-like"/>
    <property type="match status" value="1"/>
</dbReference>
<reference evidence="3" key="1">
    <citation type="submission" date="2020-01" db="EMBL/GenBank/DDBJ databases">
        <authorList>
            <person name="Meier V. D."/>
            <person name="Meier V D."/>
        </authorList>
    </citation>
    <scope>NUCLEOTIDE SEQUENCE</scope>
    <source>
        <strain evidence="3">HLG_WM_MAG_01</strain>
    </source>
</reference>
<dbReference type="GO" id="GO:0009103">
    <property type="term" value="P:lipopolysaccharide biosynthetic process"/>
    <property type="evidence" value="ECO:0007669"/>
    <property type="project" value="TreeGrafter"/>
</dbReference>
<dbReference type="Gene3D" id="3.40.50.2000">
    <property type="entry name" value="Glycogen Phosphorylase B"/>
    <property type="match status" value="2"/>
</dbReference>
<name>A0A6S6UD35_9BACT</name>
<dbReference type="InterPro" id="IPR001296">
    <property type="entry name" value="Glyco_trans_1"/>
</dbReference>
<dbReference type="EMBL" id="CACVAS010000142">
    <property type="protein sequence ID" value="CAA6826068.1"/>
    <property type="molecule type" value="Genomic_DNA"/>
</dbReference>
<feature type="domain" description="Glycosyl transferase family 1" evidence="2">
    <location>
        <begin position="245"/>
        <end position="395"/>
    </location>
</feature>
<proteinExistence type="predicted"/>
<dbReference type="PANTHER" id="PTHR46401">
    <property type="entry name" value="GLYCOSYLTRANSFERASE WBBK-RELATED"/>
    <property type="match status" value="1"/>
</dbReference>
<accession>A0A6S6UD35</accession>
<organism evidence="3">
    <name type="scientific">uncultured Sulfurovum sp</name>
    <dbReference type="NCBI Taxonomy" id="269237"/>
    <lineage>
        <taxon>Bacteria</taxon>
        <taxon>Pseudomonadati</taxon>
        <taxon>Campylobacterota</taxon>
        <taxon>Epsilonproteobacteria</taxon>
        <taxon>Campylobacterales</taxon>
        <taxon>Sulfurovaceae</taxon>
        <taxon>Sulfurovum</taxon>
        <taxon>environmental samples</taxon>
    </lineage>
</organism>
<dbReference type="AlphaFoldDB" id="A0A6S6UD35"/>
<evidence type="ECO:0000259" key="2">
    <source>
        <dbReference type="Pfam" id="PF00534"/>
    </source>
</evidence>
<gene>
    <name evidence="3" type="ORF">HELGO_WM24856</name>
</gene>
<keyword evidence="1 3" id="KW-0808">Transferase</keyword>
<evidence type="ECO:0000313" key="3">
    <source>
        <dbReference type="EMBL" id="CAA6826068.1"/>
    </source>
</evidence>
<dbReference type="Pfam" id="PF00534">
    <property type="entry name" value="Glycos_transf_1"/>
    <property type="match status" value="1"/>
</dbReference>
<dbReference type="SUPFAM" id="SSF53756">
    <property type="entry name" value="UDP-Glycosyltransferase/glycogen phosphorylase"/>
    <property type="match status" value="1"/>
</dbReference>